<protein>
    <submittedName>
        <fullName evidence="1">Uncharacterized protein</fullName>
    </submittedName>
</protein>
<dbReference type="InterPro" id="IPR058979">
    <property type="entry name" value="LysC-like"/>
</dbReference>
<evidence type="ECO:0000313" key="1">
    <source>
        <dbReference type="EMBL" id="QVE65561.1"/>
    </source>
</evidence>
<dbReference type="EMBL" id="MW965453">
    <property type="protein sequence ID" value="QVE65561.1"/>
    <property type="molecule type" value="Genomic_DNA"/>
</dbReference>
<evidence type="ECO:0000313" key="2">
    <source>
        <dbReference type="Proteomes" id="UP000694260"/>
    </source>
</evidence>
<accession>A0A8E5KHE7</accession>
<reference evidence="1" key="1">
    <citation type="submission" date="2021-04" db="EMBL/GenBank/DDBJ databases">
        <title>Genomic characterization of the novel lytic bacteriophage vB_RsoP_BMB50 infecting Ralstonia solanacearum.</title>
        <authorList>
            <person name="Wang K."/>
            <person name="Liu Q."/>
            <person name="Dong Z."/>
            <person name="Sun M."/>
            <person name="Peng D."/>
        </authorList>
    </citation>
    <scope>NUCLEOTIDE SEQUENCE</scope>
</reference>
<keyword evidence="2" id="KW-1185">Reference proteome</keyword>
<sequence>MMADCALPGDRPIRSNRDLVARIDDWADAFDKCNDGRATLRDWAREANKEAR</sequence>
<proteinExistence type="predicted"/>
<organism evidence="1 2">
    <name type="scientific">Ralstonia phage vB_RsoP_BMB50</name>
    <dbReference type="NCBI Taxonomy" id="2834269"/>
    <lineage>
        <taxon>Viruses</taxon>
        <taxon>Duplodnaviria</taxon>
        <taxon>Heunggongvirae</taxon>
        <taxon>Uroviricota</taxon>
        <taxon>Caudoviricetes</taxon>
        <taxon>Autographivirales</taxon>
        <taxon>Autonotataviridae</taxon>
        <taxon>Okabevirinae</taxon>
        <taxon>Hongshanvirus</taxon>
        <taxon>Hongshanvirus BMB50</taxon>
    </lineage>
</organism>
<name>A0A8E5KHE7_9CAUD</name>
<dbReference type="Proteomes" id="UP000694260">
    <property type="component" value="Segment"/>
</dbReference>
<dbReference type="Pfam" id="PF23793">
    <property type="entry name" value="LysC"/>
    <property type="match status" value="1"/>
</dbReference>